<feature type="region of interest" description="Disordered" evidence="2">
    <location>
        <begin position="543"/>
        <end position="630"/>
    </location>
</feature>
<comment type="caution">
    <text evidence="4">The sequence shown here is derived from an EMBL/GenBank/DDBJ whole genome shotgun (WGS) entry which is preliminary data.</text>
</comment>
<dbReference type="PROSITE" id="PS50195">
    <property type="entry name" value="PX"/>
    <property type="match status" value="1"/>
</dbReference>
<accession>A0A0V0R6J8</accession>
<reference evidence="4 5" key="1">
    <citation type="journal article" date="2015" name="Sci. Rep.">
        <title>Genome of the facultative scuticociliatosis pathogen Pseudocohnilembus persalinus provides insight into its virulence through horizontal gene transfer.</title>
        <authorList>
            <person name="Xiong J."/>
            <person name="Wang G."/>
            <person name="Cheng J."/>
            <person name="Tian M."/>
            <person name="Pan X."/>
            <person name="Warren A."/>
            <person name="Jiang C."/>
            <person name="Yuan D."/>
            <person name="Miao W."/>
        </authorList>
    </citation>
    <scope>NUCLEOTIDE SEQUENCE [LARGE SCALE GENOMIC DNA]</scope>
    <source>
        <strain evidence="4">36N120E</strain>
    </source>
</reference>
<dbReference type="InterPro" id="IPR001683">
    <property type="entry name" value="PX_dom"/>
</dbReference>
<dbReference type="Pfam" id="PF00787">
    <property type="entry name" value="PX"/>
    <property type="match status" value="1"/>
</dbReference>
<evidence type="ECO:0000259" key="3">
    <source>
        <dbReference type="PROSITE" id="PS50195"/>
    </source>
</evidence>
<dbReference type="EMBL" id="LDAU01000040">
    <property type="protein sequence ID" value="KRX10134.1"/>
    <property type="molecule type" value="Genomic_DNA"/>
</dbReference>
<dbReference type="Proteomes" id="UP000054937">
    <property type="component" value="Unassembled WGS sequence"/>
</dbReference>
<evidence type="ECO:0000313" key="4">
    <source>
        <dbReference type="EMBL" id="KRX10134.1"/>
    </source>
</evidence>
<evidence type="ECO:0000313" key="5">
    <source>
        <dbReference type="Proteomes" id="UP000054937"/>
    </source>
</evidence>
<name>A0A0V0R6J8_PSEPJ</name>
<dbReference type="Gene3D" id="3.30.1520.10">
    <property type="entry name" value="Phox-like domain"/>
    <property type="match status" value="1"/>
</dbReference>
<dbReference type="AlphaFoldDB" id="A0A0V0R6J8"/>
<dbReference type="CDD" id="cd06093">
    <property type="entry name" value="PX_domain"/>
    <property type="match status" value="1"/>
</dbReference>
<keyword evidence="5" id="KW-1185">Reference proteome</keyword>
<dbReference type="SMART" id="SM00312">
    <property type="entry name" value="PX"/>
    <property type="match status" value="1"/>
</dbReference>
<feature type="compositionally biased region" description="Low complexity" evidence="2">
    <location>
        <begin position="563"/>
        <end position="630"/>
    </location>
</feature>
<evidence type="ECO:0000256" key="2">
    <source>
        <dbReference type="SAM" id="MobiDB-lite"/>
    </source>
</evidence>
<feature type="compositionally biased region" description="Polar residues" evidence="2">
    <location>
        <begin position="552"/>
        <end position="562"/>
    </location>
</feature>
<gene>
    <name evidence="4" type="ORF">PPERSA_08537</name>
</gene>
<feature type="coiled-coil region" evidence="1">
    <location>
        <begin position="3"/>
        <end position="180"/>
    </location>
</feature>
<sequence length="674" mass="79828">MEKQQLYEKIQKLEKQKSELEINFSVQQERNERLKEEKQKIEQEYTITKNYNKDLELKREQTTSKQIQELSSQLNEQKEKNSKIINDLEKELALSKQEKIFLEKELKSLQSKNQENEFELKQMREEARTHKNEADKLQQKIENIEREKQQEIQKIQEEHAKSLEIQKAQSEDKKEMQKQQQEWLVQKTYLENQVSFLKNQLDENKRLHDALLMALQQGMNHQDQENAGELMETNKNLSAAMEKMELRCSLLEEKNEKLKNFKKMVKNSSALQCIHCSKFISNTIFTQHLKNCIEINGTDSSNQKTQNLPQLSKAQMEFTNNLLNNQQYNNSNQNSTNNNNNYNGPALFQNLEANGLIISINQTMVRESPDNKPYTEYLIQVQYLNQKWTVARKYKNFCELHSVLQNSFQGLKFPQSSAAIINSQTDVNSVFSNKRPTVIEERRKALQQYIRDLCQIDVVRNSKPYKNFLEIEKHLEKVSSYQNSRQNSTVNKNVPGTSRSEIMSMVNSFFQNKNNSQIMQNNNEQENKIVPQSPQSFLKNLQENQNRENQNSSMTSDIYSTPQQNNQQQYNMKQKQQQQYQKQMQQMGGHTKNQNSFSNNSYNNYNNNNNNQPLSNSNNFMNSNNIYANHANNNRMNYNQKREQNNQQMQYQNFQQYDSENMYQQQNQWNAGNY</sequence>
<dbReference type="OrthoDB" id="2135133at2759"/>
<dbReference type="InterPro" id="IPR036871">
    <property type="entry name" value="PX_dom_sf"/>
</dbReference>
<dbReference type="SUPFAM" id="SSF64268">
    <property type="entry name" value="PX domain"/>
    <property type="match status" value="1"/>
</dbReference>
<evidence type="ECO:0000256" key="1">
    <source>
        <dbReference type="SAM" id="Coils"/>
    </source>
</evidence>
<feature type="domain" description="PX" evidence="3">
    <location>
        <begin position="355"/>
        <end position="475"/>
    </location>
</feature>
<feature type="coiled-coil region" evidence="1">
    <location>
        <begin position="227"/>
        <end position="271"/>
    </location>
</feature>
<dbReference type="GO" id="GO:0035091">
    <property type="term" value="F:phosphatidylinositol binding"/>
    <property type="evidence" value="ECO:0007669"/>
    <property type="project" value="InterPro"/>
</dbReference>
<protein>
    <submittedName>
        <fullName evidence="4">Phox homologous domain</fullName>
    </submittedName>
</protein>
<dbReference type="InParanoid" id="A0A0V0R6J8"/>
<keyword evidence="1" id="KW-0175">Coiled coil</keyword>
<proteinExistence type="predicted"/>
<organism evidence="4 5">
    <name type="scientific">Pseudocohnilembus persalinus</name>
    <name type="common">Ciliate</name>
    <dbReference type="NCBI Taxonomy" id="266149"/>
    <lineage>
        <taxon>Eukaryota</taxon>
        <taxon>Sar</taxon>
        <taxon>Alveolata</taxon>
        <taxon>Ciliophora</taxon>
        <taxon>Intramacronucleata</taxon>
        <taxon>Oligohymenophorea</taxon>
        <taxon>Scuticociliatia</taxon>
        <taxon>Philasterida</taxon>
        <taxon>Pseudocohnilembidae</taxon>
        <taxon>Pseudocohnilembus</taxon>
    </lineage>
</organism>